<dbReference type="GO" id="GO:0016798">
    <property type="term" value="F:hydrolase activity, acting on glycosyl bonds"/>
    <property type="evidence" value="ECO:0007669"/>
    <property type="project" value="UniProtKB-KW"/>
</dbReference>
<keyword evidence="3" id="KW-0378">Hydrolase</keyword>
<accession>A0A8E2FC94</accession>
<dbReference type="InterPro" id="IPR008928">
    <property type="entry name" value="6-hairpin_glycosidase_sf"/>
</dbReference>
<dbReference type="InterPro" id="IPR012341">
    <property type="entry name" value="6hp_glycosidase-like_sf"/>
</dbReference>
<dbReference type="Pfam" id="PF22422">
    <property type="entry name" value="MGH1-like_GH"/>
    <property type="match status" value="1"/>
</dbReference>
<dbReference type="AlphaFoldDB" id="A0A8E2FC94"/>
<feature type="compositionally biased region" description="Basic residues" evidence="1">
    <location>
        <begin position="478"/>
        <end position="508"/>
    </location>
</feature>
<dbReference type="InterPro" id="IPR054491">
    <property type="entry name" value="MGH1-like_GH"/>
</dbReference>
<evidence type="ECO:0000313" key="4">
    <source>
        <dbReference type="Proteomes" id="UP000250140"/>
    </source>
</evidence>
<dbReference type="EMBL" id="KV748562">
    <property type="protein sequence ID" value="OCL14542.1"/>
    <property type="molecule type" value="Genomic_DNA"/>
</dbReference>
<dbReference type="Gene3D" id="1.50.10.10">
    <property type="match status" value="1"/>
</dbReference>
<dbReference type="OrthoDB" id="5382128at2759"/>
<protein>
    <submittedName>
        <fullName evidence="3">Six-hairpin glycosidase</fullName>
    </submittedName>
</protein>
<evidence type="ECO:0000259" key="2">
    <source>
        <dbReference type="Pfam" id="PF22422"/>
    </source>
</evidence>
<dbReference type="GO" id="GO:0005975">
    <property type="term" value="P:carbohydrate metabolic process"/>
    <property type="evidence" value="ECO:0007669"/>
    <property type="project" value="InterPro"/>
</dbReference>
<dbReference type="SUPFAM" id="SSF48208">
    <property type="entry name" value="Six-hairpin glycosidases"/>
    <property type="match status" value="1"/>
</dbReference>
<keyword evidence="4" id="KW-1185">Reference proteome</keyword>
<dbReference type="Proteomes" id="UP000250140">
    <property type="component" value="Unassembled WGS sequence"/>
</dbReference>
<evidence type="ECO:0000256" key="1">
    <source>
        <dbReference type="SAM" id="MobiDB-lite"/>
    </source>
</evidence>
<name>A0A8E2FC94_9PEZI</name>
<feature type="domain" description="Mannosylglycerate hydrolase MGH1-like glycoside hydrolase" evidence="2">
    <location>
        <begin position="90"/>
        <end position="427"/>
    </location>
</feature>
<evidence type="ECO:0000313" key="3">
    <source>
        <dbReference type="EMBL" id="OCL14542.1"/>
    </source>
</evidence>
<reference evidence="3 4" key="1">
    <citation type="journal article" date="2016" name="Nat. Commun.">
        <title>Ectomycorrhizal ecology is imprinted in the genome of the dominant symbiotic fungus Cenococcum geophilum.</title>
        <authorList>
            <consortium name="DOE Joint Genome Institute"/>
            <person name="Peter M."/>
            <person name="Kohler A."/>
            <person name="Ohm R.A."/>
            <person name="Kuo A."/>
            <person name="Krutzmann J."/>
            <person name="Morin E."/>
            <person name="Arend M."/>
            <person name="Barry K.W."/>
            <person name="Binder M."/>
            <person name="Choi C."/>
            <person name="Clum A."/>
            <person name="Copeland A."/>
            <person name="Grisel N."/>
            <person name="Haridas S."/>
            <person name="Kipfer T."/>
            <person name="LaButti K."/>
            <person name="Lindquist E."/>
            <person name="Lipzen A."/>
            <person name="Maire R."/>
            <person name="Meier B."/>
            <person name="Mihaltcheva S."/>
            <person name="Molinier V."/>
            <person name="Murat C."/>
            <person name="Poggeler S."/>
            <person name="Quandt C.A."/>
            <person name="Sperisen C."/>
            <person name="Tritt A."/>
            <person name="Tisserant E."/>
            <person name="Crous P.W."/>
            <person name="Henrissat B."/>
            <person name="Nehls U."/>
            <person name="Egli S."/>
            <person name="Spatafora J.W."/>
            <person name="Grigoriev I.V."/>
            <person name="Martin F.M."/>
        </authorList>
    </citation>
    <scope>NUCLEOTIDE SEQUENCE [LARGE SCALE GENOMIC DNA]</scope>
    <source>
        <strain evidence="3 4">CBS 207.34</strain>
    </source>
</reference>
<sequence>AQDPSRPYPLADDYLRTTSILNHSKYVSSLDDYQWYLDNIPFVDFPEKTFQDVYYYRASVIKRHLKYAHEGHGWVFTEFIHPVAWASKLQTIPDSAGHHIVEGRWLRNPQYVKDLIMLYTRGGVEALSGITYTHYIHRAIFEHAEVTGDAKFLTSQLDGLISMYQLWNVQLNNDTGLYHRTPLSDAQEYSLPGYVTGGPNGGPVQEWNSFDNNYNIIWLGPETYRPNFNAYMVAAAKSIADIARLVGNETVAQEWDSTASNLYSKMKTLLWNEDLKFWIDVVEGTNLPVLGRELIGYFPFRFGVGVEDEMVKGLEAGLNGDAFVTSYGPTTLEQSNPYYTAFKNSTYCCIWQGQSWPFSTSVYLYTLAALARSNSTTSTPELFQAAFTNYTATNYKLGVPYTAESHYPTIDEWSGDSTNHSEHYLHSTYLDNVFSNLIGILPTLGDRLMLSPLVPENWDYFAHAQHHPPAPPHLQQRPPRHHRRHSPRRRDRVPRRRARDSGKRHRAGRAQALDRVPCERAEHAAFL</sequence>
<proteinExistence type="predicted"/>
<gene>
    <name evidence="3" type="ORF">AOQ84DRAFT_404839</name>
</gene>
<feature type="non-terminal residue" evidence="3">
    <location>
        <position position="527"/>
    </location>
</feature>
<feature type="non-terminal residue" evidence="3">
    <location>
        <position position="1"/>
    </location>
</feature>
<keyword evidence="3" id="KW-0326">Glycosidase</keyword>
<organism evidence="3 4">
    <name type="scientific">Glonium stellatum</name>
    <dbReference type="NCBI Taxonomy" id="574774"/>
    <lineage>
        <taxon>Eukaryota</taxon>
        <taxon>Fungi</taxon>
        <taxon>Dikarya</taxon>
        <taxon>Ascomycota</taxon>
        <taxon>Pezizomycotina</taxon>
        <taxon>Dothideomycetes</taxon>
        <taxon>Pleosporomycetidae</taxon>
        <taxon>Gloniales</taxon>
        <taxon>Gloniaceae</taxon>
        <taxon>Glonium</taxon>
    </lineage>
</organism>
<feature type="region of interest" description="Disordered" evidence="1">
    <location>
        <begin position="464"/>
        <end position="515"/>
    </location>
</feature>